<dbReference type="EMBL" id="SNXY01000006">
    <property type="protein sequence ID" value="TDP86702.1"/>
    <property type="molecule type" value="Genomic_DNA"/>
</dbReference>
<dbReference type="Pfam" id="PF01370">
    <property type="entry name" value="Epimerase"/>
    <property type="match status" value="1"/>
</dbReference>
<evidence type="ECO:0000259" key="1">
    <source>
        <dbReference type="Pfam" id="PF01370"/>
    </source>
</evidence>
<sequence>MSFLSRPPIGATLARALAPPGHDRAMPGIPAPPAGDLPYWPDAGAPVLVTGSSGLLGARVAARLGARRGIDLRPGPWTSAVGSVLDRRLLAEATAGIDAVIHLAGLHAPDVGRASAADFHAVNVDGTAAVLEAARRAGARRFVLASSTSVFGAAMARPGTAVHVTEALQPIPRDVYDETKLEAERLVLAADGAFPGGTAVLRLARCFPEPPRLRVWHRFWRGLSAADAARALVRATRVSAGGVFVIAARTRLRPEDADDLARDPLAVLARRHPALDWAPERWGDLAAAGIDRIYDARLAAARLGFVTRHDGESWHERAERTRRPAQP</sequence>
<dbReference type="SUPFAM" id="SSF51735">
    <property type="entry name" value="NAD(P)-binding Rossmann-fold domains"/>
    <property type="match status" value="1"/>
</dbReference>
<evidence type="ECO:0000313" key="3">
    <source>
        <dbReference type="Proteomes" id="UP000294547"/>
    </source>
</evidence>
<dbReference type="CDD" id="cd08946">
    <property type="entry name" value="SDR_e"/>
    <property type="match status" value="1"/>
</dbReference>
<dbReference type="PANTHER" id="PTHR43245">
    <property type="entry name" value="BIFUNCTIONAL POLYMYXIN RESISTANCE PROTEIN ARNA"/>
    <property type="match status" value="1"/>
</dbReference>
<dbReference type="InterPro" id="IPR050177">
    <property type="entry name" value="Lipid_A_modif_metabolic_enz"/>
</dbReference>
<evidence type="ECO:0000313" key="2">
    <source>
        <dbReference type="EMBL" id="TDP86702.1"/>
    </source>
</evidence>
<proteinExistence type="predicted"/>
<name>A0A4R6RJU8_9HYPH</name>
<gene>
    <name evidence="2" type="ORF">EDD54_0582</name>
</gene>
<dbReference type="Gene3D" id="3.40.50.720">
    <property type="entry name" value="NAD(P)-binding Rossmann-like Domain"/>
    <property type="match status" value="1"/>
</dbReference>
<reference evidence="2 3" key="1">
    <citation type="submission" date="2019-03" db="EMBL/GenBank/DDBJ databases">
        <title>Genomic Encyclopedia of Type Strains, Phase IV (KMG-IV): sequencing the most valuable type-strain genomes for metagenomic binning, comparative biology and taxonomic classification.</title>
        <authorList>
            <person name="Goeker M."/>
        </authorList>
    </citation>
    <scope>NUCLEOTIDE SEQUENCE [LARGE SCALE GENOMIC DNA]</scope>
    <source>
        <strain evidence="2 3">DSM 102969</strain>
    </source>
</reference>
<organism evidence="2 3">
    <name type="scientific">Oharaeibacter diazotrophicus</name>
    <dbReference type="NCBI Taxonomy" id="1920512"/>
    <lineage>
        <taxon>Bacteria</taxon>
        <taxon>Pseudomonadati</taxon>
        <taxon>Pseudomonadota</taxon>
        <taxon>Alphaproteobacteria</taxon>
        <taxon>Hyphomicrobiales</taxon>
        <taxon>Pleomorphomonadaceae</taxon>
        <taxon>Oharaeibacter</taxon>
    </lineage>
</organism>
<dbReference type="RefSeq" id="WP_207620306.1">
    <property type="nucleotide sequence ID" value="NZ_BSPM01000008.1"/>
</dbReference>
<dbReference type="AlphaFoldDB" id="A0A4R6RJU8"/>
<comment type="caution">
    <text evidence="2">The sequence shown here is derived from an EMBL/GenBank/DDBJ whole genome shotgun (WGS) entry which is preliminary data.</text>
</comment>
<protein>
    <submittedName>
        <fullName evidence="2">Nucleoside-diphosphate-sugar epimerase</fullName>
    </submittedName>
</protein>
<accession>A0A4R6RJU8</accession>
<dbReference type="Proteomes" id="UP000294547">
    <property type="component" value="Unassembled WGS sequence"/>
</dbReference>
<dbReference type="InterPro" id="IPR001509">
    <property type="entry name" value="Epimerase_deHydtase"/>
</dbReference>
<feature type="domain" description="NAD-dependent epimerase/dehydratase" evidence="1">
    <location>
        <begin position="47"/>
        <end position="202"/>
    </location>
</feature>
<keyword evidence="3" id="KW-1185">Reference proteome</keyword>
<dbReference type="PANTHER" id="PTHR43245:SF54">
    <property type="entry name" value="BLL0593 PROTEIN"/>
    <property type="match status" value="1"/>
</dbReference>
<dbReference type="InterPro" id="IPR036291">
    <property type="entry name" value="NAD(P)-bd_dom_sf"/>
</dbReference>